<dbReference type="Pfam" id="PF22938">
    <property type="entry name" value="Integrase_p58_C"/>
    <property type="match status" value="1"/>
</dbReference>
<protein>
    <recommendedName>
        <fullName evidence="3">Gypsy retrotransposon integrase-like protein 1</fullName>
        <ecNumber evidence="2">3.1.26.4</ecNumber>
    </recommendedName>
</protein>
<dbReference type="Pfam" id="PF17921">
    <property type="entry name" value="Integrase_H2C2"/>
    <property type="match status" value="1"/>
</dbReference>
<dbReference type="Proteomes" id="UP001108240">
    <property type="component" value="Unplaced"/>
</dbReference>
<dbReference type="InterPro" id="IPR043502">
    <property type="entry name" value="DNA/RNA_pol_sf"/>
</dbReference>
<dbReference type="Gene3D" id="1.10.340.70">
    <property type="match status" value="1"/>
</dbReference>
<dbReference type="InterPro" id="IPR054465">
    <property type="entry name" value="Integrase_p58-like_C"/>
</dbReference>
<feature type="domain" description="Integrase catalytic" evidence="5">
    <location>
        <begin position="268"/>
        <end position="426"/>
    </location>
</feature>
<dbReference type="CDD" id="cd01647">
    <property type="entry name" value="RT_LTR"/>
    <property type="match status" value="1"/>
</dbReference>
<evidence type="ECO:0000259" key="5">
    <source>
        <dbReference type="PROSITE" id="PS50994"/>
    </source>
</evidence>
<accession>A0A9J7ZY76</accession>
<dbReference type="EC" id="3.1.26.4" evidence="2"/>
<evidence type="ECO:0000313" key="6">
    <source>
        <dbReference type="Ensembl" id="ENSCCRP00000137502.1"/>
    </source>
</evidence>
<dbReference type="InterPro" id="IPR001584">
    <property type="entry name" value="Integrase_cat-core"/>
</dbReference>
<dbReference type="PANTHER" id="PTHR37984:SF15">
    <property type="entry name" value="INTEGRASE CATALYTIC DOMAIN-CONTAINING PROTEIN"/>
    <property type="match status" value="1"/>
</dbReference>
<dbReference type="GeneTree" id="ENSGT01050000244855"/>
<dbReference type="SUPFAM" id="SSF53098">
    <property type="entry name" value="Ribonuclease H-like"/>
    <property type="match status" value="1"/>
</dbReference>
<dbReference type="Pfam" id="PF00078">
    <property type="entry name" value="RVT_1"/>
    <property type="match status" value="1"/>
</dbReference>
<reference evidence="6" key="1">
    <citation type="submission" date="2025-08" db="UniProtKB">
        <authorList>
            <consortium name="Ensembl"/>
        </authorList>
    </citation>
    <scope>IDENTIFICATION</scope>
</reference>
<dbReference type="SUPFAM" id="SSF56672">
    <property type="entry name" value="DNA/RNA polymerases"/>
    <property type="match status" value="1"/>
</dbReference>
<dbReference type="InterPro" id="IPR050951">
    <property type="entry name" value="Retrovirus_Pol_polyprotein"/>
</dbReference>
<evidence type="ECO:0000256" key="1">
    <source>
        <dbReference type="ARBA" id="ARBA00010879"/>
    </source>
</evidence>
<name>A0A9J7ZY76_CYPCA</name>
<dbReference type="Gene3D" id="3.10.10.10">
    <property type="entry name" value="HIV Type 1 Reverse Transcriptase, subunit A, domain 1"/>
    <property type="match status" value="1"/>
</dbReference>
<dbReference type="PROSITE" id="PS50994">
    <property type="entry name" value="INTEGRASE"/>
    <property type="match status" value="1"/>
</dbReference>
<reference evidence="6" key="2">
    <citation type="submission" date="2025-09" db="UniProtKB">
        <authorList>
            <consortium name="Ensembl"/>
        </authorList>
    </citation>
    <scope>IDENTIFICATION</scope>
</reference>
<dbReference type="GO" id="GO:0015074">
    <property type="term" value="P:DNA integration"/>
    <property type="evidence" value="ECO:0007669"/>
    <property type="project" value="InterPro"/>
</dbReference>
<sequence length="889" mass="99312">MGCVSVPLHVVNVKSDLATGNFQLGVCKKLPIDNVSFILGNDLAGGNVFPRPVVISEPTECASSHLAEKFPLVFPACAVTRSQSRKFQDTVDLSDSFMAEQPESVECKLSVPLEMVSEHDPLLAAELPSMVGKEHLAAVQKSDPTLAKCISLAVDHCNLVTARVGYFWDDGVLMRKWEPRSSEQKDWLTIYQVVLPASYRSQVLKLAHENVLAGHLGVNKTFQRITKYFYWPGVKSAVSNFCRSCDVCQRAGKPNQTVPKAPLNPIPVMGEPFEKLLIDCVGPLPRSKHGHQYILTMMCTATRYPEAVPLRSLKAPVVLKEIVKFCTTFGLPRLIQTDQGTNFTSKVFGQMLKELGIAHQLSSAYHPESQGAIERFHQTMKSMIRTYCVETGRDWMDGLPLLMFAVRESVQESLGFSPHELVFAHIVRGPLKLLKEQLTSKSSPAVPILDYVATFRERLQKACEVAKVHLAIAQSRMKSHFDKKTVQRSFQPGDSVLVLLPVPGSIFDAKFSGPYVIEQKLSDTDYVVNTPDRRRKKRVCHINLLKRYVARNSFGTSLPSPTLKPSVTVAPVCSPDVEELVAEPYSPGVRLNNSAILSSLDSYLSYLPEDQRKDVKMLLWKHPALFADVPGRTSILFHDINVGNSLPIKQHPYRVNPAKRAIMKSEVDYLLTNGLAVSSQSPWSSPCLLVPKSDNTFRFCTDYRKVNSVTKPDSFPLPRMEDCVDRVGASKFVSKLDLLKGYWQVPLTARACEISAFVTPDDFLQYNCMAFGMRNAPATFQRLMQKVLLGLPSCEAYLDDIVVYSDEWEDHICSLEKLFTRLSDARLTLNLAKCEFAKGVVTYLGKKVGQGYVKPIEAKVSAIIEFPTPSTKRQLRRFLGMAGYYRGFL</sequence>
<dbReference type="Pfam" id="PF00665">
    <property type="entry name" value="rve"/>
    <property type="match status" value="1"/>
</dbReference>
<feature type="domain" description="Reverse transcriptase" evidence="4">
    <location>
        <begin position="671"/>
        <end position="848"/>
    </location>
</feature>
<dbReference type="Gene3D" id="3.30.70.270">
    <property type="match status" value="2"/>
</dbReference>
<dbReference type="InterPro" id="IPR036397">
    <property type="entry name" value="RNaseH_sf"/>
</dbReference>
<dbReference type="GO" id="GO:0004523">
    <property type="term" value="F:RNA-DNA hybrid ribonuclease activity"/>
    <property type="evidence" value="ECO:0007669"/>
    <property type="project" value="UniProtKB-EC"/>
</dbReference>
<dbReference type="InterPro" id="IPR012337">
    <property type="entry name" value="RNaseH-like_sf"/>
</dbReference>
<keyword evidence="7" id="KW-1185">Reference proteome</keyword>
<dbReference type="FunFam" id="1.10.340.70:FF:000001">
    <property type="entry name" value="Retrovirus-related Pol polyprotein from transposon gypsy-like Protein"/>
    <property type="match status" value="1"/>
</dbReference>
<organism evidence="6 7">
    <name type="scientific">Cyprinus carpio carpio</name>
    <dbReference type="NCBI Taxonomy" id="630221"/>
    <lineage>
        <taxon>Eukaryota</taxon>
        <taxon>Metazoa</taxon>
        <taxon>Chordata</taxon>
        <taxon>Craniata</taxon>
        <taxon>Vertebrata</taxon>
        <taxon>Euteleostomi</taxon>
        <taxon>Actinopterygii</taxon>
        <taxon>Neopterygii</taxon>
        <taxon>Teleostei</taxon>
        <taxon>Ostariophysi</taxon>
        <taxon>Cypriniformes</taxon>
        <taxon>Cyprinidae</taxon>
        <taxon>Cyprininae</taxon>
        <taxon>Cyprinus</taxon>
    </lineage>
</organism>
<evidence type="ECO:0000256" key="3">
    <source>
        <dbReference type="ARBA" id="ARBA00039658"/>
    </source>
</evidence>
<evidence type="ECO:0000313" key="7">
    <source>
        <dbReference type="Proteomes" id="UP001108240"/>
    </source>
</evidence>
<dbReference type="OMA" id="PESVECK"/>
<dbReference type="Ensembl" id="ENSCCRT00000191438.1">
    <property type="protein sequence ID" value="ENSCCRP00000137502.1"/>
    <property type="gene ID" value="ENSCCRG00000077069.1"/>
</dbReference>
<comment type="similarity">
    <text evidence="1">Belongs to the beta type-B retroviral polymerase family. HERV class-II K(HML-2) pol subfamily.</text>
</comment>
<dbReference type="PROSITE" id="PS50878">
    <property type="entry name" value="RT_POL"/>
    <property type="match status" value="1"/>
</dbReference>
<evidence type="ECO:0000259" key="4">
    <source>
        <dbReference type="PROSITE" id="PS50878"/>
    </source>
</evidence>
<dbReference type="PANTHER" id="PTHR37984">
    <property type="entry name" value="PROTEIN CBG26694"/>
    <property type="match status" value="1"/>
</dbReference>
<dbReference type="AlphaFoldDB" id="A0A9J7ZY76"/>
<dbReference type="InterPro" id="IPR000477">
    <property type="entry name" value="RT_dom"/>
</dbReference>
<dbReference type="GO" id="GO:0003676">
    <property type="term" value="F:nucleic acid binding"/>
    <property type="evidence" value="ECO:0007669"/>
    <property type="project" value="InterPro"/>
</dbReference>
<dbReference type="Gene3D" id="3.30.420.10">
    <property type="entry name" value="Ribonuclease H-like superfamily/Ribonuclease H"/>
    <property type="match status" value="1"/>
</dbReference>
<dbReference type="InterPro" id="IPR041588">
    <property type="entry name" value="Integrase_H2C2"/>
</dbReference>
<dbReference type="FunFam" id="3.30.420.10:FF:000032">
    <property type="entry name" value="Retrovirus-related Pol polyprotein from transposon 297-like Protein"/>
    <property type="match status" value="1"/>
</dbReference>
<proteinExistence type="inferred from homology"/>
<dbReference type="InterPro" id="IPR043128">
    <property type="entry name" value="Rev_trsase/Diguanyl_cyclase"/>
</dbReference>
<evidence type="ECO:0000256" key="2">
    <source>
        <dbReference type="ARBA" id="ARBA00012180"/>
    </source>
</evidence>